<feature type="transmembrane region" description="Helical" evidence="1">
    <location>
        <begin position="37"/>
        <end position="66"/>
    </location>
</feature>
<dbReference type="EMBL" id="DUGH01000080">
    <property type="protein sequence ID" value="HIH16394.1"/>
    <property type="molecule type" value="Genomic_DNA"/>
</dbReference>
<reference evidence="3" key="3">
    <citation type="submission" date="2021-05" db="EMBL/GenBank/DDBJ databases">
        <title>Protein family content uncovers lineage relationships and bacterial pathway maintenance mechanisms in DPANN archaea.</title>
        <authorList>
            <person name="Castelle C.J."/>
            <person name="Meheust R."/>
            <person name="Jaffe A.L."/>
            <person name="Seitz K."/>
            <person name="Gong X."/>
            <person name="Baker B.J."/>
            <person name="Banfield J.F."/>
        </authorList>
    </citation>
    <scope>NUCLEOTIDE SEQUENCE</scope>
    <source>
        <strain evidence="3">RIFCSPLOWO2_01_FULL_58_19</strain>
    </source>
</reference>
<dbReference type="EMBL" id="JAGVWE010000003">
    <property type="protein sequence ID" value="MBS3062924.1"/>
    <property type="molecule type" value="Genomic_DNA"/>
</dbReference>
<protein>
    <submittedName>
        <fullName evidence="2">Uncharacterized protein</fullName>
    </submittedName>
</protein>
<reference evidence="4" key="1">
    <citation type="journal article" date="2020" name="bioRxiv">
        <title>A rank-normalized archaeal taxonomy based on genome phylogeny resolves widespread incomplete and uneven classifications.</title>
        <authorList>
            <person name="Rinke C."/>
            <person name="Chuvochina M."/>
            <person name="Mussig A.J."/>
            <person name="Chaumeil P.-A."/>
            <person name="Waite D.W."/>
            <person name="Whitman W.B."/>
            <person name="Parks D.H."/>
            <person name="Hugenholtz P."/>
        </authorList>
    </citation>
    <scope>NUCLEOTIDE SEQUENCE [LARGE SCALE GENOMIC DNA]</scope>
</reference>
<keyword evidence="1" id="KW-0472">Membrane</keyword>
<evidence type="ECO:0000256" key="1">
    <source>
        <dbReference type="SAM" id="Phobius"/>
    </source>
</evidence>
<keyword evidence="1" id="KW-0812">Transmembrane</keyword>
<feature type="transmembrane region" description="Helical" evidence="1">
    <location>
        <begin position="95"/>
        <end position="115"/>
    </location>
</feature>
<evidence type="ECO:0000313" key="2">
    <source>
        <dbReference type="EMBL" id="HIH16394.1"/>
    </source>
</evidence>
<feature type="transmembrane region" description="Helical" evidence="1">
    <location>
        <begin position="72"/>
        <end position="88"/>
    </location>
</feature>
<keyword evidence="1" id="KW-1133">Transmembrane helix</keyword>
<sequence length="123" mass="13849">MEDWLSLYNLVVKVCVYLAIAIYFLKAENNDARFKLLIVVAGFFTLSGIIGDEFLAQFFLGAWLVVMNVPMMIPRNYVLVALVAAALLRVYSPAFIVVSAFLYIIIMWGFLWGAVKKAGNLPY</sequence>
<dbReference type="Proteomes" id="UP000678237">
    <property type="component" value="Unassembled WGS sequence"/>
</dbReference>
<reference evidence="3" key="2">
    <citation type="submission" date="2021-03" db="EMBL/GenBank/DDBJ databases">
        <authorList>
            <person name="Jaffe A."/>
        </authorList>
    </citation>
    <scope>NUCLEOTIDE SEQUENCE</scope>
    <source>
        <strain evidence="3">RIFCSPLOWO2_01_FULL_58_19</strain>
    </source>
</reference>
<dbReference type="Proteomes" id="UP000564964">
    <property type="component" value="Unassembled WGS sequence"/>
</dbReference>
<dbReference type="AlphaFoldDB" id="A0A7J4JGF5"/>
<evidence type="ECO:0000313" key="3">
    <source>
        <dbReference type="EMBL" id="MBS3062924.1"/>
    </source>
</evidence>
<comment type="caution">
    <text evidence="2">The sequence shown here is derived from an EMBL/GenBank/DDBJ whole genome shotgun (WGS) entry which is preliminary data.</text>
</comment>
<gene>
    <name evidence="2" type="ORF">HA252_03240</name>
    <name evidence="3" type="ORF">J4203_03555</name>
</gene>
<proteinExistence type="predicted"/>
<name>A0A7J4JGF5_9ARCH</name>
<organism evidence="2 4">
    <name type="scientific">Candidatus Iainarchaeum sp</name>
    <dbReference type="NCBI Taxonomy" id="3101447"/>
    <lineage>
        <taxon>Archaea</taxon>
        <taxon>Candidatus Iainarchaeota</taxon>
        <taxon>Candidatus Iainarchaeia</taxon>
        <taxon>Candidatus Iainarchaeales</taxon>
        <taxon>Candidatus Iainarchaeaceae</taxon>
        <taxon>Candidatus Iainarchaeum</taxon>
    </lineage>
</organism>
<feature type="transmembrane region" description="Helical" evidence="1">
    <location>
        <begin position="6"/>
        <end position="25"/>
    </location>
</feature>
<accession>A0A7J4JGF5</accession>
<evidence type="ECO:0000313" key="4">
    <source>
        <dbReference type="Proteomes" id="UP000564964"/>
    </source>
</evidence>